<dbReference type="SUPFAM" id="SSF53474">
    <property type="entry name" value="alpha/beta-Hydrolases"/>
    <property type="match status" value="1"/>
</dbReference>
<organism evidence="4 5">
    <name type="scientific">Amycolatopsis antarctica</name>
    <dbReference type="NCBI Taxonomy" id="1854586"/>
    <lineage>
        <taxon>Bacteria</taxon>
        <taxon>Bacillati</taxon>
        <taxon>Actinomycetota</taxon>
        <taxon>Actinomycetes</taxon>
        <taxon>Pseudonocardiales</taxon>
        <taxon>Pseudonocardiaceae</taxon>
        <taxon>Amycolatopsis</taxon>
    </lineage>
</organism>
<dbReference type="AlphaFoldDB" id="A0A263D9J1"/>
<feature type="domain" description="Thioesterase TesA-like" evidence="3">
    <location>
        <begin position="26"/>
        <end position="248"/>
    </location>
</feature>
<dbReference type="SMART" id="SM00824">
    <property type="entry name" value="PKS_TE"/>
    <property type="match status" value="1"/>
</dbReference>
<dbReference type="InParanoid" id="A0A263D9J1"/>
<name>A0A263D9J1_9PSEU</name>
<evidence type="ECO:0000256" key="2">
    <source>
        <dbReference type="ARBA" id="ARBA00022801"/>
    </source>
</evidence>
<evidence type="ECO:0000256" key="1">
    <source>
        <dbReference type="ARBA" id="ARBA00007169"/>
    </source>
</evidence>
<dbReference type="GO" id="GO:0016787">
    <property type="term" value="F:hydrolase activity"/>
    <property type="evidence" value="ECO:0007669"/>
    <property type="project" value="UniProtKB-KW"/>
</dbReference>
<evidence type="ECO:0000313" key="4">
    <source>
        <dbReference type="EMBL" id="OZM74146.1"/>
    </source>
</evidence>
<dbReference type="GO" id="GO:0008610">
    <property type="term" value="P:lipid biosynthetic process"/>
    <property type="evidence" value="ECO:0007669"/>
    <property type="project" value="TreeGrafter"/>
</dbReference>
<dbReference type="Gene3D" id="3.40.50.1820">
    <property type="entry name" value="alpha/beta hydrolase"/>
    <property type="match status" value="1"/>
</dbReference>
<keyword evidence="2" id="KW-0378">Hydrolase</keyword>
<gene>
    <name evidence="4" type="ORF">CFN78_07805</name>
</gene>
<dbReference type="InterPro" id="IPR012223">
    <property type="entry name" value="TEII"/>
</dbReference>
<dbReference type="PANTHER" id="PTHR11487:SF0">
    <property type="entry name" value="S-ACYL FATTY ACID SYNTHASE THIOESTERASE, MEDIUM CHAIN"/>
    <property type="match status" value="1"/>
</dbReference>
<keyword evidence="5" id="KW-1185">Reference proteome</keyword>
<comment type="caution">
    <text evidence="4">The sequence shown here is derived from an EMBL/GenBank/DDBJ whole genome shotgun (WGS) entry which is preliminary data.</text>
</comment>
<reference evidence="4 5" key="1">
    <citation type="submission" date="2017-07" db="EMBL/GenBank/DDBJ databases">
        <title>Amycolatopsis antarcticus sp. nov., isolated from the surface of an Antarcticus brown macroalga.</title>
        <authorList>
            <person name="Wang J."/>
            <person name="Leiva S."/>
            <person name="Huang J."/>
            <person name="Huang Y."/>
        </authorList>
    </citation>
    <scope>NUCLEOTIDE SEQUENCE [LARGE SCALE GENOMIC DNA]</scope>
    <source>
        <strain evidence="4 5">AU-G6</strain>
    </source>
</reference>
<dbReference type="EMBL" id="NKYE01000003">
    <property type="protein sequence ID" value="OZM74146.1"/>
    <property type="molecule type" value="Genomic_DNA"/>
</dbReference>
<evidence type="ECO:0000259" key="3">
    <source>
        <dbReference type="SMART" id="SM00824"/>
    </source>
</evidence>
<dbReference type="Proteomes" id="UP000242444">
    <property type="component" value="Unassembled WGS sequence"/>
</dbReference>
<comment type="similarity">
    <text evidence="1">Belongs to the thioesterase family.</text>
</comment>
<dbReference type="InterPro" id="IPR020802">
    <property type="entry name" value="TesA-like"/>
</dbReference>
<dbReference type="RefSeq" id="WP_094861903.1">
    <property type="nucleotide sequence ID" value="NZ_NKYE01000003.1"/>
</dbReference>
<accession>A0A263D9J1</accession>
<sequence>MSLVDTVTADWVRRYHPTTEATTRLVCFVHAGGSASFFRPLSAQLAPSVDVIALQYPGRQDRYREPCLEDAGEIAEHVVAALGSLTPLPTVFFGHSMGAVVAFETARRLERRESPTAPRALLASGHRAPSLRPPQSVHRYDDEGLLRQLALLGGPDLRQLDENLLRLLLPSVRADCVVAESYRAGERDTLHCPIHVLIGRQDPLTTVDEAVLWRRHTTAECTVEVYPGGHFFLVEQADQVAEDIDRWLAHIVAWVLGSNHDPSAIRGTS</sequence>
<dbReference type="OrthoDB" id="4169718at2"/>
<evidence type="ECO:0000313" key="5">
    <source>
        <dbReference type="Proteomes" id="UP000242444"/>
    </source>
</evidence>
<dbReference type="InterPro" id="IPR001031">
    <property type="entry name" value="Thioesterase"/>
</dbReference>
<dbReference type="InterPro" id="IPR029058">
    <property type="entry name" value="AB_hydrolase_fold"/>
</dbReference>
<dbReference type="PANTHER" id="PTHR11487">
    <property type="entry name" value="THIOESTERASE"/>
    <property type="match status" value="1"/>
</dbReference>
<proteinExistence type="inferred from homology"/>
<dbReference type="Pfam" id="PF00975">
    <property type="entry name" value="Thioesterase"/>
    <property type="match status" value="1"/>
</dbReference>
<protein>
    <submittedName>
        <fullName evidence="4">Thioesterase</fullName>
    </submittedName>
</protein>